<dbReference type="InterPro" id="IPR036047">
    <property type="entry name" value="F-box-like_dom_sf"/>
</dbReference>
<dbReference type="RefSeq" id="XP_022951163.1">
    <property type="nucleotide sequence ID" value="XM_023095395.1"/>
</dbReference>
<sequence length="492" mass="54466">MALNFSCRPIFPLHHSEDNLVSPMRIANGYIVDGIHENNAESCGKLWHLGREVDACFDRGKDICSDSSQGPGTEDILDVLPADPFGMDISTTFTAITGWLEDMEVDYAECVSDRGGAGEGNAELFAGLNFIWNNALKFQAFPEIKRIVQKPNPMCSCDGCLDGKETGDVTCCCDFGSICSVTEVSSANDDPPTYCEQQVAECQDQNCIYWEVDGGAPHEGLSFALYYLGIQDLCSIGRVCRSLHSVVQGDPLLWTNIHIDQPLNEKISNDILLQLTNRALGNLQCLSLVECPRITDEGLKCVLESNPRLTKLSVPGCTRLSIEGVISSLRAFKLTSTHGVKRLRIGGLYGVTQEHFKELKFLLGSDCNLMQESSYKPHFYHRGNFYVSCDDERAIDIEICPRCENPRLVYDCPADGCQGSGLATQACRACTLCIPRCVQCGRCVNENEYVETFTLELLCSDCWKPLLKCREKQDCRDQSAPGEQEDGFFLHG</sequence>
<dbReference type="InterPro" id="IPR050648">
    <property type="entry name" value="F-box_LRR-repeat"/>
</dbReference>
<protein>
    <submittedName>
        <fullName evidence="3">F-box protein SKIP14-like</fullName>
    </submittedName>
</protein>
<dbReference type="SUPFAM" id="SSF52047">
    <property type="entry name" value="RNI-like"/>
    <property type="match status" value="1"/>
</dbReference>
<dbReference type="InterPro" id="IPR001810">
    <property type="entry name" value="F-box_dom"/>
</dbReference>
<dbReference type="Gene3D" id="3.80.10.10">
    <property type="entry name" value="Ribonuclease Inhibitor"/>
    <property type="match status" value="1"/>
</dbReference>
<dbReference type="PANTHER" id="PTHR13382">
    <property type="entry name" value="MITOCHONDRIAL ATP SYNTHASE COUPLING FACTOR B"/>
    <property type="match status" value="1"/>
</dbReference>
<gene>
    <name evidence="3" type="primary">LOC111454091</name>
</gene>
<dbReference type="GO" id="GO:0005737">
    <property type="term" value="C:cytoplasm"/>
    <property type="evidence" value="ECO:0007669"/>
    <property type="project" value="TreeGrafter"/>
</dbReference>
<dbReference type="AlphaFoldDB" id="A0A6J1GGY1"/>
<evidence type="ECO:0000313" key="2">
    <source>
        <dbReference type="Proteomes" id="UP000504609"/>
    </source>
</evidence>
<dbReference type="InterPro" id="IPR032675">
    <property type="entry name" value="LRR_dom_sf"/>
</dbReference>
<dbReference type="SUPFAM" id="SSF81383">
    <property type="entry name" value="F-box domain"/>
    <property type="match status" value="1"/>
</dbReference>
<dbReference type="Gene3D" id="1.20.1280.50">
    <property type="match status" value="1"/>
</dbReference>
<dbReference type="PANTHER" id="PTHR13382:SF22">
    <property type="entry name" value="F-BOX PROTEIN SKIP14"/>
    <property type="match status" value="1"/>
</dbReference>
<keyword evidence="2" id="KW-1185">Reference proteome</keyword>
<proteinExistence type="predicted"/>
<feature type="domain" description="F-box" evidence="1">
    <location>
        <begin position="224"/>
        <end position="259"/>
    </location>
</feature>
<evidence type="ECO:0000259" key="1">
    <source>
        <dbReference type="Pfam" id="PF12937"/>
    </source>
</evidence>
<accession>A0A6J1GGY1</accession>
<dbReference type="Proteomes" id="UP000504609">
    <property type="component" value="Unplaced"/>
</dbReference>
<reference evidence="3" key="1">
    <citation type="submission" date="2025-08" db="UniProtKB">
        <authorList>
            <consortium name="RefSeq"/>
        </authorList>
    </citation>
    <scope>IDENTIFICATION</scope>
    <source>
        <tissue evidence="3">Young leaves</tissue>
    </source>
</reference>
<dbReference type="Pfam" id="PF12937">
    <property type="entry name" value="F-box-like"/>
    <property type="match status" value="1"/>
</dbReference>
<evidence type="ECO:0000313" key="3">
    <source>
        <dbReference type="RefSeq" id="XP_022951163.1"/>
    </source>
</evidence>
<dbReference type="InterPro" id="IPR006553">
    <property type="entry name" value="Leu-rich_rpt_Cys-con_subtyp"/>
</dbReference>
<organism evidence="2 3">
    <name type="scientific">Cucurbita moschata</name>
    <name type="common">Winter crookneck squash</name>
    <name type="synonym">Cucurbita pepo var. moschata</name>
    <dbReference type="NCBI Taxonomy" id="3662"/>
    <lineage>
        <taxon>Eukaryota</taxon>
        <taxon>Viridiplantae</taxon>
        <taxon>Streptophyta</taxon>
        <taxon>Embryophyta</taxon>
        <taxon>Tracheophyta</taxon>
        <taxon>Spermatophyta</taxon>
        <taxon>Magnoliopsida</taxon>
        <taxon>eudicotyledons</taxon>
        <taxon>Gunneridae</taxon>
        <taxon>Pentapetalae</taxon>
        <taxon>rosids</taxon>
        <taxon>fabids</taxon>
        <taxon>Cucurbitales</taxon>
        <taxon>Cucurbitaceae</taxon>
        <taxon>Cucurbiteae</taxon>
        <taxon>Cucurbita</taxon>
    </lineage>
</organism>
<dbReference type="GeneID" id="111454091"/>
<dbReference type="SMART" id="SM00367">
    <property type="entry name" value="LRR_CC"/>
    <property type="match status" value="2"/>
</dbReference>
<dbReference type="KEGG" id="cmos:111454091"/>
<name>A0A6J1GGY1_CUCMO</name>